<dbReference type="InterPro" id="IPR043128">
    <property type="entry name" value="Rev_trsase/Diguanyl_cyclase"/>
</dbReference>
<dbReference type="SUPFAM" id="SSF56672">
    <property type="entry name" value="DNA/RNA polymerases"/>
    <property type="match status" value="1"/>
</dbReference>
<comment type="similarity">
    <text evidence="1">Belongs to the DNA polymerase type-Y family.</text>
</comment>
<proteinExistence type="inferred from homology"/>
<dbReference type="InterPro" id="IPR001126">
    <property type="entry name" value="UmuC"/>
</dbReference>
<evidence type="ECO:0000256" key="2">
    <source>
        <dbReference type="ARBA" id="ARBA00022763"/>
    </source>
</evidence>
<organism evidence="4 5">
    <name type="scientific">Xaviernesmea rhizosphaerae</name>
    <dbReference type="NCBI Taxonomy" id="1672749"/>
    <lineage>
        <taxon>Bacteria</taxon>
        <taxon>Pseudomonadati</taxon>
        <taxon>Pseudomonadota</taxon>
        <taxon>Alphaproteobacteria</taxon>
        <taxon>Hyphomicrobiales</taxon>
        <taxon>Rhizobiaceae</taxon>
        <taxon>Rhizobium/Agrobacterium group</taxon>
        <taxon>Xaviernesmea</taxon>
    </lineage>
</organism>
<dbReference type="Proteomes" id="UP000186143">
    <property type="component" value="Unassembled WGS sequence"/>
</dbReference>
<name>A0A1Q9AGL5_9HYPH</name>
<dbReference type="PANTHER" id="PTHR35369:SF2">
    <property type="entry name" value="BLR3025 PROTEIN"/>
    <property type="match status" value="1"/>
</dbReference>
<comment type="caution">
    <text evidence="4">The sequence shown here is derived from an EMBL/GenBank/DDBJ whole genome shotgun (WGS) entry which is preliminary data.</text>
</comment>
<dbReference type="CDD" id="cd03468">
    <property type="entry name" value="PolY_like"/>
    <property type="match status" value="1"/>
</dbReference>
<dbReference type="InterPro" id="IPR050356">
    <property type="entry name" value="SulA_CellDiv_inhibitor"/>
</dbReference>
<dbReference type="Gene3D" id="3.40.1170.60">
    <property type="match status" value="1"/>
</dbReference>
<dbReference type="PANTHER" id="PTHR35369">
    <property type="entry name" value="BLR3025 PROTEIN-RELATED"/>
    <property type="match status" value="1"/>
</dbReference>
<evidence type="ECO:0000313" key="5">
    <source>
        <dbReference type="Proteomes" id="UP000186143"/>
    </source>
</evidence>
<sequence length="481" mass="51922">MALTGLSPSAAARGLRLGQPLAEARALFPGLDVRQEDAAADRQWLEQLADWCDRYTPLVACDRPDGLLLDITGCAHLFGGEASLLAQVLREIGALGLHAKAAIADSAALAGAVARFGPGGVIAPGGGRAALAPLPVAALRLEAGVVTALHKLGLRQIEALLDAPRAPLVRRFGPDLLRRLDQALGAQGEPISPRRPVAPVSAERRLLTPIDTVEAILSLLAPLAEAFLPQLEERGTGGRLFELVLFRVDGIVLRLSAGTSAPLRSPARIAALFSARLANPQTVLDAGFGFEIVRLNVLHDGPYKTEQGRLQGASGEAEAGELSLGAFLDSIAARFGDHFLLVGTHRESHLPERAVETLPAARALLAPAQGRAAGQTLSPVFARPHRRPIRLLDPPELMEAFAAEVPDGPPAAFRWRRLRHQVRHAEGPERIAPEWWRDGQGAATRDYFRVEDEEGYRFWIFRDGFYDAAHLPRWYMHGFFA</sequence>
<evidence type="ECO:0000256" key="1">
    <source>
        <dbReference type="ARBA" id="ARBA00010945"/>
    </source>
</evidence>
<dbReference type="STRING" id="1672749.BJF92_09590"/>
<accession>A0A1Q9AGL5</accession>
<feature type="domain" description="UmuC" evidence="3">
    <location>
        <begin position="4"/>
        <end position="111"/>
    </location>
</feature>
<gene>
    <name evidence="4" type="ORF">BJF92_09590</name>
</gene>
<dbReference type="GO" id="GO:0006281">
    <property type="term" value="P:DNA repair"/>
    <property type="evidence" value="ECO:0007669"/>
    <property type="project" value="InterPro"/>
</dbReference>
<protein>
    <submittedName>
        <fullName evidence="4">DNA repair protein</fullName>
    </submittedName>
</protein>
<dbReference type="InterPro" id="IPR043502">
    <property type="entry name" value="DNA/RNA_pol_sf"/>
</dbReference>
<keyword evidence="2" id="KW-0227">DNA damage</keyword>
<evidence type="ECO:0000313" key="4">
    <source>
        <dbReference type="EMBL" id="OLP54076.1"/>
    </source>
</evidence>
<dbReference type="AlphaFoldDB" id="A0A1Q9AGL5"/>
<evidence type="ECO:0000259" key="3">
    <source>
        <dbReference type="Pfam" id="PF00817"/>
    </source>
</evidence>
<dbReference type="Pfam" id="PF00817">
    <property type="entry name" value="IMS"/>
    <property type="match status" value="1"/>
</dbReference>
<reference evidence="4 5" key="1">
    <citation type="submission" date="2016-09" db="EMBL/GenBank/DDBJ databases">
        <title>Rhizobium sp. nov., a novel species isolated from the rice rhizosphere.</title>
        <authorList>
            <person name="Zhao J."/>
            <person name="Zhang X."/>
        </authorList>
    </citation>
    <scope>NUCLEOTIDE SEQUENCE [LARGE SCALE GENOMIC DNA]</scope>
    <source>
        <strain evidence="4 5">MH17</strain>
    </source>
</reference>
<dbReference type="Gene3D" id="3.30.70.270">
    <property type="match status" value="1"/>
</dbReference>
<dbReference type="EMBL" id="MKIO01000037">
    <property type="protein sequence ID" value="OLP54076.1"/>
    <property type="molecule type" value="Genomic_DNA"/>
</dbReference>